<dbReference type="SUPFAM" id="SSF102114">
    <property type="entry name" value="Radical SAM enzymes"/>
    <property type="match status" value="1"/>
</dbReference>
<dbReference type="PROSITE" id="PS51918">
    <property type="entry name" value="RADICAL_SAM"/>
    <property type="match status" value="1"/>
</dbReference>
<gene>
    <name evidence="8" type="ORF">bhn_I1972</name>
</gene>
<keyword evidence="2" id="KW-0004">4Fe-4S</keyword>
<dbReference type="GO" id="GO:0051539">
    <property type="term" value="F:4 iron, 4 sulfur cluster binding"/>
    <property type="evidence" value="ECO:0007669"/>
    <property type="project" value="UniProtKB-KW"/>
</dbReference>
<evidence type="ECO:0000256" key="4">
    <source>
        <dbReference type="ARBA" id="ARBA00022723"/>
    </source>
</evidence>
<evidence type="ECO:0000259" key="7">
    <source>
        <dbReference type="PROSITE" id="PS51918"/>
    </source>
</evidence>
<dbReference type="InterPro" id="IPR058240">
    <property type="entry name" value="rSAM_sf"/>
</dbReference>
<dbReference type="CDD" id="cd01335">
    <property type="entry name" value="Radical_SAM"/>
    <property type="match status" value="1"/>
</dbReference>
<dbReference type="Pfam" id="PF16199">
    <property type="entry name" value="Radical_SAM_C"/>
    <property type="match status" value="1"/>
</dbReference>
<dbReference type="InterPro" id="IPR005911">
    <property type="entry name" value="YhcC-like"/>
</dbReference>
<dbReference type="SFLD" id="SFLDS00029">
    <property type="entry name" value="Radical_SAM"/>
    <property type="match status" value="1"/>
</dbReference>
<dbReference type="KEGG" id="bhu:bhn_I1972"/>
<comment type="cofactor">
    <cofactor evidence="1">
        <name>[4Fe-4S] cluster</name>
        <dbReference type="ChEBI" id="CHEBI:49883"/>
    </cofactor>
</comment>
<name>A0A1D9P4B2_9FIRM</name>
<accession>A0A1D9P4B2</accession>
<dbReference type="GO" id="GO:0003824">
    <property type="term" value="F:catalytic activity"/>
    <property type="evidence" value="ECO:0007669"/>
    <property type="project" value="InterPro"/>
</dbReference>
<evidence type="ECO:0000256" key="3">
    <source>
        <dbReference type="ARBA" id="ARBA00022691"/>
    </source>
</evidence>
<dbReference type="SFLD" id="SFLDG01086">
    <property type="entry name" value="elongater_protein-like"/>
    <property type="match status" value="1"/>
</dbReference>
<reference evidence="9" key="1">
    <citation type="submission" date="2016-10" db="EMBL/GenBank/DDBJ databases">
        <title>The complete genome sequence of the rumen bacterium Butyrivibrio hungatei MB2003.</title>
        <authorList>
            <person name="Palevich N."/>
            <person name="Kelly W.J."/>
            <person name="Leahy S.C."/>
            <person name="Altermann E."/>
            <person name="Rakonjac J."/>
            <person name="Attwood G.T."/>
        </authorList>
    </citation>
    <scope>NUCLEOTIDE SEQUENCE [LARGE SCALE GENOMIC DNA]</scope>
    <source>
        <strain evidence="9">MB2003</strain>
    </source>
</reference>
<proteinExistence type="predicted"/>
<protein>
    <submittedName>
        <fullName evidence="8">Radical SAM domain-containing protein</fullName>
    </submittedName>
</protein>
<keyword evidence="3" id="KW-0949">S-adenosyl-L-methionine</keyword>
<evidence type="ECO:0000313" key="8">
    <source>
        <dbReference type="EMBL" id="AOZ97005.1"/>
    </source>
</evidence>
<evidence type="ECO:0000256" key="1">
    <source>
        <dbReference type="ARBA" id="ARBA00001966"/>
    </source>
</evidence>
<keyword evidence="4" id="KW-0479">Metal-binding</keyword>
<evidence type="ECO:0000256" key="5">
    <source>
        <dbReference type="ARBA" id="ARBA00023004"/>
    </source>
</evidence>
<dbReference type="PANTHER" id="PTHR11135">
    <property type="entry name" value="HISTONE ACETYLTRANSFERASE-RELATED"/>
    <property type="match status" value="1"/>
</dbReference>
<dbReference type="PANTHER" id="PTHR11135:SF1">
    <property type="entry name" value="PROTEIN YHCC"/>
    <property type="match status" value="1"/>
</dbReference>
<dbReference type="Gene3D" id="3.80.30.20">
    <property type="entry name" value="tm_1862 like domain"/>
    <property type="match status" value="1"/>
</dbReference>
<dbReference type="SFLD" id="SFLDG01091">
    <property type="entry name" value="uncharacterized_CHP01210-like"/>
    <property type="match status" value="1"/>
</dbReference>
<sequence>MHQKLSTYLKNKYGEKIYRLSLSSGCTCPNRDGSILMPDGTPLTGGCTFCSEGGSGDFAAQVTAGSIDQQIQDAKELISKKTDARHFIAYFQSFSNTYGDISRLKELYTKVINREDIVILSLGTRPDCIDDSVLAMLKELNQIKPVWIELGLQTINEESARRFHRGYELKVFEKAYKTLKEAGITVVVHVILGLPYETKEDMLKTVKYLATLDPALDGIKLQNLQILKGTAMYQDYLNWKERARSKQDTVVAGKNSEEFYFMDMEEYTDLVAECIALLPETTVIHRMTGDGPRKLLVEPLWTLDKKRVLNTLTRKCRDLLE</sequence>
<dbReference type="OrthoDB" id="9801689at2"/>
<evidence type="ECO:0000256" key="2">
    <source>
        <dbReference type="ARBA" id="ARBA00022485"/>
    </source>
</evidence>
<dbReference type="InterPro" id="IPR007197">
    <property type="entry name" value="rSAM"/>
</dbReference>
<dbReference type="EMBL" id="CP017831">
    <property type="protein sequence ID" value="AOZ97005.1"/>
    <property type="molecule type" value="Genomic_DNA"/>
</dbReference>
<keyword evidence="5" id="KW-0408">Iron</keyword>
<dbReference type="AlphaFoldDB" id="A0A1D9P4B2"/>
<dbReference type="InterPro" id="IPR023404">
    <property type="entry name" value="rSAM_horseshoe"/>
</dbReference>
<evidence type="ECO:0000313" key="9">
    <source>
        <dbReference type="Proteomes" id="UP000179284"/>
    </source>
</evidence>
<dbReference type="InterPro" id="IPR032432">
    <property type="entry name" value="Radical_SAM_C"/>
</dbReference>
<organism evidence="8 9">
    <name type="scientific">Butyrivibrio hungatei</name>
    <dbReference type="NCBI Taxonomy" id="185008"/>
    <lineage>
        <taxon>Bacteria</taxon>
        <taxon>Bacillati</taxon>
        <taxon>Bacillota</taxon>
        <taxon>Clostridia</taxon>
        <taxon>Lachnospirales</taxon>
        <taxon>Lachnospiraceae</taxon>
        <taxon>Butyrivibrio</taxon>
    </lineage>
</organism>
<dbReference type="InterPro" id="IPR039661">
    <property type="entry name" value="ELP3"/>
</dbReference>
<feature type="domain" description="Radical SAM core" evidence="7">
    <location>
        <begin position="12"/>
        <end position="263"/>
    </location>
</feature>
<dbReference type="Proteomes" id="UP000179284">
    <property type="component" value="Chromosome I"/>
</dbReference>
<dbReference type="SMART" id="SM00729">
    <property type="entry name" value="Elp3"/>
    <property type="match status" value="1"/>
</dbReference>
<evidence type="ECO:0000256" key="6">
    <source>
        <dbReference type="ARBA" id="ARBA00023014"/>
    </source>
</evidence>
<dbReference type="GO" id="GO:0046872">
    <property type="term" value="F:metal ion binding"/>
    <property type="evidence" value="ECO:0007669"/>
    <property type="project" value="UniProtKB-KW"/>
</dbReference>
<dbReference type="InterPro" id="IPR006638">
    <property type="entry name" value="Elp3/MiaA/NifB-like_rSAM"/>
</dbReference>
<keyword evidence="9" id="KW-1185">Reference proteome</keyword>
<dbReference type="Pfam" id="PF04055">
    <property type="entry name" value="Radical_SAM"/>
    <property type="match status" value="1"/>
</dbReference>
<dbReference type="NCBIfam" id="TIGR01212">
    <property type="entry name" value="TIGR01212 family radical SAM protein"/>
    <property type="match status" value="1"/>
</dbReference>
<keyword evidence="6" id="KW-0411">Iron-sulfur</keyword>